<evidence type="ECO:0000313" key="3">
    <source>
        <dbReference type="Proteomes" id="UP001597244"/>
    </source>
</evidence>
<evidence type="ECO:0000313" key="2">
    <source>
        <dbReference type="EMBL" id="MFD1465765.1"/>
    </source>
</evidence>
<keyword evidence="3" id="KW-1185">Reference proteome</keyword>
<proteinExistence type="predicted"/>
<dbReference type="Proteomes" id="UP001597244">
    <property type="component" value="Unassembled WGS sequence"/>
</dbReference>
<dbReference type="InterPro" id="IPR012454">
    <property type="entry name" value="DUF1659"/>
</dbReference>
<sequence length="69" mass="7666">METKWTGTNLSYTFAGDQYPDGQKIRRFSKIVETPTEAQLTNFGMAIAKLGEGDTAVFAEISTKKTILF</sequence>
<comment type="caution">
    <text evidence="2">The sequence shown here is derived from an EMBL/GenBank/DDBJ whole genome shotgun (WGS) entry which is preliminary data.</text>
</comment>
<reference evidence="3" key="1">
    <citation type="journal article" date="2019" name="Int. J. Syst. Evol. Microbiol.">
        <title>The Global Catalogue of Microorganisms (GCM) 10K type strain sequencing project: providing services to taxonomists for standard genome sequencing and annotation.</title>
        <authorList>
            <consortium name="The Broad Institute Genomics Platform"/>
            <consortium name="The Broad Institute Genome Sequencing Center for Infectious Disease"/>
            <person name="Wu L."/>
            <person name="Ma J."/>
        </authorList>
    </citation>
    <scope>NUCLEOTIDE SEQUENCE [LARGE SCALE GENOMIC DNA]</scope>
    <source>
        <strain evidence="3">CCM 8951</strain>
    </source>
</reference>
<dbReference type="Pfam" id="PF07872">
    <property type="entry name" value="DUF1659"/>
    <property type="match status" value="1"/>
</dbReference>
<organism evidence="2 3">
    <name type="scientific">Lapidilactobacillus mulanensis</name>
    <dbReference type="NCBI Taxonomy" id="2485999"/>
    <lineage>
        <taxon>Bacteria</taxon>
        <taxon>Bacillati</taxon>
        <taxon>Bacillota</taxon>
        <taxon>Bacilli</taxon>
        <taxon>Lactobacillales</taxon>
        <taxon>Lactobacillaceae</taxon>
        <taxon>Lapidilactobacillus</taxon>
    </lineage>
</organism>
<evidence type="ECO:0000259" key="1">
    <source>
        <dbReference type="Pfam" id="PF07872"/>
    </source>
</evidence>
<name>A0ABW4DRA5_9LACO</name>
<gene>
    <name evidence="2" type="ORF">ACFQ4L_06790</name>
</gene>
<protein>
    <recommendedName>
        <fullName evidence="1">DUF1659 domain-containing protein</fullName>
    </recommendedName>
</protein>
<dbReference type="RefSeq" id="WP_125578705.1">
    <property type="nucleotide sequence ID" value="NZ_JBHTOF010000081.1"/>
</dbReference>
<feature type="domain" description="DUF1659" evidence="1">
    <location>
        <begin position="3"/>
        <end position="54"/>
    </location>
</feature>
<accession>A0ABW4DRA5</accession>
<dbReference type="EMBL" id="JBHTOF010000081">
    <property type="protein sequence ID" value="MFD1465765.1"/>
    <property type="molecule type" value="Genomic_DNA"/>
</dbReference>